<dbReference type="SUPFAM" id="SSF53474">
    <property type="entry name" value="alpha/beta-Hydrolases"/>
    <property type="match status" value="3"/>
</dbReference>
<dbReference type="PROSITE" id="PS00122">
    <property type="entry name" value="CARBOXYLESTERASE_B_1"/>
    <property type="match status" value="3"/>
</dbReference>
<evidence type="ECO:0000256" key="5">
    <source>
        <dbReference type="ARBA" id="ARBA00023180"/>
    </source>
</evidence>
<comment type="caution">
    <text evidence="7">The sequence shown here is derived from an EMBL/GenBank/DDBJ whole genome shotgun (WGS) entry which is preliminary data.</text>
</comment>
<proteinExistence type="inferred from homology"/>
<keyword evidence="8" id="KW-1185">Reference proteome</keyword>
<sequence>MMSETRVQVAEGKLKGVVVDGCNNVRYLAFRGIPYAKPPVGELRFKDPVPVEPWDGERDASKYGNIAVQIHPITQEIVGDEDCLYLNVYTRKIKSPEKRTVMVWIHGGGYFLGSGNPNWYGPDHFMQEDIILVTMNFRLSSLGFLTLNDGVITGNQAVKDAILALKWIKKNIITFGGDPENITIFGESAGASTVHALALSPLTKGLFHKIIAQSGVILNPWAFNEVMDTGFKLAKKLGKETSDPKVAYEFLKTVDAKTLIKNSLWAISTESERLSFTLPFTITLDTKSSNPVFPEHPQEYIRRGIQMPFLLGFNRNEGIFLISGNFFGDVSDKDLKKVNDDFKKAILPNVLSELPKIGITVEELRHHYFGNEEITEKTLTNYSDFLGDEFFVRGIRDVVESQRCSGHFKSTYFYHFDYESKTSPFRTILNIGLPGVSHTEELGYLFCPKAVKSNSNCTCHKPGSNDYKIVNYLVQMWTNFAKTGNTLLFFHDIMDNNRVNVHIYEGRLIGIVEEAVHGGHYVAFRGIPYAKPPVDELRFKDPLPPERWFGDRDASKYGNIAVQVDLLTREIVGDEDCLYLNVYTIDIVKKRPVMVWIYGGGFAWGSGNADWYGPDYIVRKDVVIVTLNYRLGALGFLNLYDKVVTGNQGLKDVVMALKWIQKNISQFGGDPNNVTIFGESAGGAIVHYLNLSPLGKGLFHKAISQSGVASNPWCLTECTNKAMSRGFQLAEKLGKVTSDPKIAYEFLKTIDAKKLTEVGQKFLATRVDRLQHVLMFTPTLDYESPNPFFPEHPNTLIQRGVKVPWLLGNNSCEGSFFICNTLFGQISKKALKEVDSDFTKTIMPRALSAMSKIPITVEELRFLYFGNKAVSEETLMNYADFLSDVVFNRGIMEAVDIQMSSDSYTPTYLYKFSYESETYFRKEITLPEICIFKINVLYNNIFFVGATHAEDLFFLFYPHIMKEFNLSSPISNSDDKIIDCITQMWTNFAKTGDPTPIITNLTPTKWTPLKRGDMCDYLNIDLVPRMESIRKGERRMINFSQIFFYLNSVSIMDNRIEIHVQKGKLIGIIEKSVYDDYYIAFRGIPYAKPPIGELRFKDPVPAEPWSGKRDASKFGNKSIQINEITHKIEGSEDCLYLNVYTTNITPSKKRAVMVWIHGGAFCQGSGDAVMYGPDYIVQKDVVLVTLNYRLGILGFLNLYDKVATGNQGLKDVIMALRWVQENISEFGGNPDNVTIFGESAGGAIVHYLTLSPLAKDLFHKAISQSGAATCPWGIIERQSPSINKGFRLAKILGKTTADPKVAYEFLKTIDAEKLIETEQKSLLTETETLQYSLLCSPSLDHESSNPVFPEDSKTFKCRGVKVPFLLGFTSCEGSFISCSNWKGHVSKEKLRKIDSDFKNAILPETLSTLPITVEELRSLYFGDKAISEETLTNYVDFLGDEFFYRGIMETVDIQTKLNKNDKKATYLYKFSYDSDSSFIKKIFKIQFPGATHAEDLPYFFYFNMLKDFDMSSPAIDSEDYKMIKCLTQMWTDFAKTGNPTPVTNMWLPLSDSQDGKYNYLNIDTILQMKVFYKGEERWDWEEKKNKLQSSEDIEQFPPELLSLLHVETAVKKKRHKDFASVVKTLGYRLKDPVFDFSAYDIVKKELVLLAHFIKQIFHKNLDLAVRFLKLLKFEHYMPYLKEQINKTENEEKRFQLIEKMMKVCTNNKDDDALSDTLIYFLKRHKNEICFKYNMPIKELIDMCIEKDHLNYCENFYIDDKMKDKACNIKKSIFFKIIKAIVIFNNICKCNKNKINVEKLTIRDYPWLMDAIFKILRFEERYKKCSQECRNYYLNGLKQTIYTTNAKIKYRLALLAILLHDEVVTKLIDSFTFTEMKDISHPNAKDNYKVRLIFLTSVVQQLDLYQKMLSIKNHYSISQVLFKAIQQLFFSIPKPKTWSLYYQTMSSKNTNTLLFIFIPNEYIKKYFDLKINIIRLLTILSETNIFNVLSELIKSIIRRYLFHCDFDVCETAMSFIVSYIFILSPEQDATSYLQLVYMKKFQEVCNESLRMKTFGLKIGQHFLKLINIFLLLLISLMAKILEHFVFNISDEYASCISVLLKLVIADSYFMAVKMLPHRIIITDHRINFDHNFKWNDVRILDCESSYNKRLVSEMMHIKRQKQGLNRQNDTESLPDTYSQIIQSLSPS</sequence>
<accession>A0A836E5D7</accession>
<gene>
    <name evidence="7" type="primary">Este_0</name>
    <name evidence="7" type="ORF">G6Z75_0003957</name>
</gene>
<evidence type="ECO:0000259" key="6">
    <source>
        <dbReference type="Pfam" id="PF00135"/>
    </source>
</evidence>
<feature type="non-terminal residue" evidence="7">
    <location>
        <position position="2186"/>
    </location>
</feature>
<keyword evidence="2" id="KW-0719">Serine esterase</keyword>
<dbReference type="PANTHER" id="PTHR43142">
    <property type="entry name" value="CARBOXYLIC ESTER HYDROLASE"/>
    <property type="match status" value="1"/>
</dbReference>
<dbReference type="Proteomes" id="UP000667349">
    <property type="component" value="Unassembled WGS sequence"/>
</dbReference>
<feature type="domain" description="Carboxylesterase type B" evidence="6">
    <location>
        <begin position="500"/>
        <end position="1030"/>
    </location>
</feature>
<evidence type="ECO:0000256" key="1">
    <source>
        <dbReference type="ARBA" id="ARBA00005964"/>
    </source>
</evidence>
<name>A0A836E5D7_9HYME</name>
<organism evidence="7 8">
    <name type="scientific">Acromyrmex insinuator</name>
    <dbReference type="NCBI Taxonomy" id="230686"/>
    <lineage>
        <taxon>Eukaryota</taxon>
        <taxon>Metazoa</taxon>
        <taxon>Ecdysozoa</taxon>
        <taxon>Arthropoda</taxon>
        <taxon>Hexapoda</taxon>
        <taxon>Insecta</taxon>
        <taxon>Pterygota</taxon>
        <taxon>Neoptera</taxon>
        <taxon>Endopterygota</taxon>
        <taxon>Hymenoptera</taxon>
        <taxon>Apocrita</taxon>
        <taxon>Aculeata</taxon>
        <taxon>Formicoidea</taxon>
        <taxon>Formicidae</taxon>
        <taxon>Myrmicinae</taxon>
        <taxon>Acromyrmex</taxon>
    </lineage>
</organism>
<feature type="domain" description="Carboxylesterase type B" evidence="6">
    <location>
        <begin position="4"/>
        <end position="485"/>
    </location>
</feature>
<dbReference type="Gene3D" id="3.40.50.1820">
    <property type="entry name" value="alpha/beta hydrolase"/>
    <property type="match status" value="3"/>
</dbReference>
<dbReference type="EMBL" id="JAANHZ010000349">
    <property type="protein sequence ID" value="KAG5311651.1"/>
    <property type="molecule type" value="Genomic_DNA"/>
</dbReference>
<feature type="domain" description="Carboxylesterase type B" evidence="6">
    <location>
        <begin position="1057"/>
        <end position="1573"/>
    </location>
</feature>
<evidence type="ECO:0000256" key="4">
    <source>
        <dbReference type="ARBA" id="ARBA00023157"/>
    </source>
</evidence>
<dbReference type="InterPro" id="IPR002018">
    <property type="entry name" value="CarbesteraseB"/>
</dbReference>
<dbReference type="FunFam" id="3.40.50.1820:FF:000092">
    <property type="entry name" value="Carboxylic ester hydrolase"/>
    <property type="match status" value="3"/>
</dbReference>
<evidence type="ECO:0000256" key="3">
    <source>
        <dbReference type="ARBA" id="ARBA00022801"/>
    </source>
</evidence>
<evidence type="ECO:0000313" key="8">
    <source>
        <dbReference type="Proteomes" id="UP000667349"/>
    </source>
</evidence>
<reference evidence="7" key="1">
    <citation type="submission" date="2020-02" db="EMBL/GenBank/DDBJ databases">
        <title>Relaxed selection underlies rapid genomic changes in the transitions from sociality to social parasitism in ants.</title>
        <authorList>
            <person name="Bi X."/>
        </authorList>
    </citation>
    <scope>NUCLEOTIDE SEQUENCE</scope>
    <source>
        <strain evidence="7">BGI-DK2013a</strain>
        <tissue evidence="7">Whole body</tissue>
    </source>
</reference>
<dbReference type="Pfam" id="PF00135">
    <property type="entry name" value="COesterase"/>
    <property type="match status" value="3"/>
</dbReference>
<keyword evidence="5" id="KW-0325">Glycoprotein</keyword>
<comment type="similarity">
    <text evidence="1">Belongs to the type-B carboxylesterase/lipase family.</text>
</comment>
<evidence type="ECO:0000256" key="2">
    <source>
        <dbReference type="ARBA" id="ARBA00022487"/>
    </source>
</evidence>
<evidence type="ECO:0000313" key="7">
    <source>
        <dbReference type="EMBL" id="KAG5311651.1"/>
    </source>
</evidence>
<keyword evidence="4" id="KW-1015">Disulfide bond</keyword>
<dbReference type="PROSITE" id="PS00941">
    <property type="entry name" value="CARBOXYLESTERASE_B_2"/>
    <property type="match status" value="1"/>
</dbReference>
<dbReference type="InterPro" id="IPR029058">
    <property type="entry name" value="AB_hydrolase_fold"/>
</dbReference>
<feature type="non-terminal residue" evidence="7">
    <location>
        <position position="1"/>
    </location>
</feature>
<dbReference type="InterPro" id="IPR019819">
    <property type="entry name" value="Carboxylesterase_B_CS"/>
</dbReference>
<protein>
    <submittedName>
        <fullName evidence="7">ESTE Esterase</fullName>
    </submittedName>
</protein>
<dbReference type="PANTHER" id="PTHR43142:SF1">
    <property type="entry name" value="CARBOXYLIC ESTER HYDROLASE"/>
    <property type="match status" value="1"/>
</dbReference>
<keyword evidence="3" id="KW-0378">Hydrolase</keyword>
<dbReference type="GO" id="GO:0052689">
    <property type="term" value="F:carboxylic ester hydrolase activity"/>
    <property type="evidence" value="ECO:0007669"/>
    <property type="project" value="UniProtKB-KW"/>
</dbReference>
<dbReference type="InterPro" id="IPR019826">
    <property type="entry name" value="Carboxylesterase_B_AS"/>
</dbReference>